<keyword evidence="8" id="KW-1185">Reference proteome</keyword>
<dbReference type="PANTHER" id="PTHR19282">
    <property type="entry name" value="TETRASPANIN"/>
    <property type="match status" value="1"/>
</dbReference>
<dbReference type="AlphaFoldDB" id="A0A1I7VR97"/>
<feature type="disulfide bond" evidence="6">
    <location>
        <begin position="169"/>
        <end position="196"/>
    </location>
</feature>
<dbReference type="Proteomes" id="UP000095285">
    <property type="component" value="Unassembled WGS sequence"/>
</dbReference>
<evidence type="ECO:0000256" key="2">
    <source>
        <dbReference type="ARBA" id="ARBA00006840"/>
    </source>
</evidence>
<dbReference type="InterPro" id="IPR018499">
    <property type="entry name" value="Tetraspanin/Peripherin"/>
</dbReference>
<dbReference type="GO" id="GO:0005886">
    <property type="term" value="C:plasma membrane"/>
    <property type="evidence" value="ECO:0007669"/>
    <property type="project" value="TreeGrafter"/>
</dbReference>
<evidence type="ECO:0000256" key="7">
    <source>
        <dbReference type="SAM" id="Phobius"/>
    </source>
</evidence>
<dbReference type="eggNOG" id="KOG3882">
    <property type="taxonomic scope" value="Eukaryota"/>
</dbReference>
<accession>A0A1I7VR97</accession>
<dbReference type="WBParaSite" id="EN70_5407">
    <property type="protein sequence ID" value="EN70_5407"/>
    <property type="gene ID" value="EN70_5407"/>
</dbReference>
<dbReference type="STRING" id="7209.A0A1I7VR97"/>
<dbReference type="Pfam" id="PF00335">
    <property type="entry name" value="Tetraspanin"/>
    <property type="match status" value="1"/>
</dbReference>
<dbReference type="InterPro" id="IPR000301">
    <property type="entry name" value="Tetraspanin_animals"/>
</dbReference>
<keyword evidence="5 7" id="KW-0472">Membrane</keyword>
<feature type="transmembrane region" description="Helical" evidence="7">
    <location>
        <begin position="107"/>
        <end position="132"/>
    </location>
</feature>
<evidence type="ECO:0000256" key="4">
    <source>
        <dbReference type="ARBA" id="ARBA00022989"/>
    </source>
</evidence>
<feature type="transmembrane region" description="Helical" evidence="7">
    <location>
        <begin position="211"/>
        <end position="233"/>
    </location>
</feature>
<evidence type="ECO:0000313" key="9">
    <source>
        <dbReference type="WBParaSite" id="EN70_5407"/>
    </source>
</evidence>
<dbReference type="PANTHER" id="PTHR19282:SF530">
    <property type="entry name" value="TETRASPANIN"/>
    <property type="match status" value="1"/>
</dbReference>
<evidence type="ECO:0000256" key="6">
    <source>
        <dbReference type="PIRSR" id="PIRSR002419-1"/>
    </source>
</evidence>
<proteinExistence type="inferred from homology"/>
<evidence type="ECO:0000256" key="1">
    <source>
        <dbReference type="ARBA" id="ARBA00004141"/>
    </source>
</evidence>
<dbReference type="PRINTS" id="PR00259">
    <property type="entry name" value="TMFOUR"/>
</dbReference>
<evidence type="ECO:0000256" key="3">
    <source>
        <dbReference type="ARBA" id="ARBA00022692"/>
    </source>
</evidence>
<keyword evidence="4 7" id="KW-1133">Transmembrane helix</keyword>
<name>A0A1I7VR97_LOALO</name>
<reference evidence="8" key="1">
    <citation type="submission" date="2012-04" db="EMBL/GenBank/DDBJ databases">
        <title>The Genome Sequence of Loa loa.</title>
        <authorList>
            <consortium name="The Broad Institute Genome Sequencing Platform"/>
            <consortium name="Broad Institute Genome Sequencing Center for Infectious Disease"/>
            <person name="Nutman T.B."/>
            <person name="Fink D.L."/>
            <person name="Russ C."/>
            <person name="Young S."/>
            <person name="Zeng Q."/>
            <person name="Gargeya S."/>
            <person name="Alvarado L."/>
            <person name="Berlin A."/>
            <person name="Chapman S.B."/>
            <person name="Chen Z."/>
            <person name="Freedman E."/>
            <person name="Gellesch M."/>
            <person name="Goldberg J."/>
            <person name="Griggs A."/>
            <person name="Gujja S."/>
            <person name="Heilman E.R."/>
            <person name="Heiman D."/>
            <person name="Howarth C."/>
            <person name="Mehta T."/>
            <person name="Neiman D."/>
            <person name="Pearson M."/>
            <person name="Roberts A."/>
            <person name="Saif S."/>
            <person name="Shea T."/>
            <person name="Shenoy N."/>
            <person name="Sisk P."/>
            <person name="Stolte C."/>
            <person name="Sykes S."/>
            <person name="White J."/>
            <person name="Yandava C."/>
            <person name="Haas B."/>
            <person name="Henn M.R."/>
            <person name="Nusbaum C."/>
            <person name="Birren B."/>
        </authorList>
    </citation>
    <scope>NUCLEOTIDE SEQUENCE [LARGE SCALE GENOMIC DNA]</scope>
</reference>
<keyword evidence="3 7" id="KW-0812">Transmembrane</keyword>
<keyword evidence="6" id="KW-1015">Disulfide bond</keyword>
<evidence type="ECO:0000256" key="5">
    <source>
        <dbReference type="ARBA" id="ARBA00023136"/>
    </source>
</evidence>
<comment type="similarity">
    <text evidence="2">Belongs to the tetraspanin (TM4SF) family.</text>
</comment>
<organism evidence="8 9">
    <name type="scientific">Loa loa</name>
    <name type="common">Eye worm</name>
    <name type="synonym">Filaria loa</name>
    <dbReference type="NCBI Taxonomy" id="7209"/>
    <lineage>
        <taxon>Eukaryota</taxon>
        <taxon>Metazoa</taxon>
        <taxon>Ecdysozoa</taxon>
        <taxon>Nematoda</taxon>
        <taxon>Chromadorea</taxon>
        <taxon>Rhabditida</taxon>
        <taxon>Spirurina</taxon>
        <taxon>Spiruromorpha</taxon>
        <taxon>Filarioidea</taxon>
        <taxon>Onchocercidae</taxon>
        <taxon>Loa</taxon>
    </lineage>
</organism>
<feature type="transmembrane region" description="Helical" evidence="7">
    <location>
        <begin position="79"/>
        <end position="100"/>
    </location>
</feature>
<protein>
    <submittedName>
        <fullName evidence="9">Tetraspanin</fullName>
    </submittedName>
</protein>
<reference evidence="9" key="2">
    <citation type="submission" date="2016-11" db="UniProtKB">
        <authorList>
            <consortium name="WormBaseParasite"/>
        </authorList>
    </citation>
    <scope>IDENTIFICATION</scope>
</reference>
<dbReference type="PIRSF" id="PIRSF002419">
    <property type="entry name" value="Tetraspanin"/>
    <property type="match status" value="1"/>
</dbReference>
<feature type="disulfide bond" evidence="6">
    <location>
        <begin position="170"/>
        <end position="186"/>
    </location>
</feature>
<comment type="subcellular location">
    <subcellularLocation>
        <location evidence="1">Membrane</location>
        <topology evidence="1">Multi-pass membrane protein</topology>
    </subcellularLocation>
</comment>
<sequence>MITFIQFGTFSGLPAMVHGCGNRMVKFLFFTANLLICLFGALIFGFSLWANLDEDFALKLEETRKIHKEDFNVLARYQAAFWVLVVIGAFLFLVGFLGCCGAMCENIMLLTAFFIIILILTTIEVGAVIFAITSKGQFKSVLHRLLSEAGKAEDKYLPNLKPIEDLFYCCGATQETMNRYMEHGLCEGELKNKPDCFTAISDYLESTGEAVVVFAFFLLIIELFALVSTCILCKAFRYGRPYYYA</sequence>
<feature type="transmembrane region" description="Helical" evidence="7">
    <location>
        <begin position="27"/>
        <end position="50"/>
    </location>
</feature>
<evidence type="ECO:0000313" key="8">
    <source>
        <dbReference type="Proteomes" id="UP000095285"/>
    </source>
</evidence>